<evidence type="ECO:0000256" key="1">
    <source>
        <dbReference type="ARBA" id="ARBA00001974"/>
    </source>
</evidence>
<keyword evidence="8" id="KW-1185">Reference proteome</keyword>
<dbReference type="Gene3D" id="3.40.50.720">
    <property type="entry name" value="NAD(P)-binding Rossmann-like Domain"/>
    <property type="match status" value="1"/>
</dbReference>
<evidence type="ECO:0000256" key="5">
    <source>
        <dbReference type="ARBA" id="ARBA00023002"/>
    </source>
</evidence>
<evidence type="ECO:0000259" key="6">
    <source>
        <dbReference type="Pfam" id="PF01266"/>
    </source>
</evidence>
<dbReference type="SUPFAM" id="SSF54373">
    <property type="entry name" value="FAD-linked reductases, C-terminal domain"/>
    <property type="match status" value="1"/>
</dbReference>
<dbReference type="PANTHER" id="PTHR11530">
    <property type="entry name" value="D-AMINO ACID OXIDASE"/>
    <property type="match status" value="1"/>
</dbReference>
<keyword evidence="4" id="KW-0274">FAD</keyword>
<dbReference type="OrthoDB" id="2015447at2759"/>
<protein>
    <recommendedName>
        <fullName evidence="6">FAD dependent oxidoreductase domain-containing protein</fullName>
    </recommendedName>
</protein>
<dbReference type="AlphaFoldDB" id="A0A8H4LT94"/>
<evidence type="ECO:0000313" key="8">
    <source>
        <dbReference type="Proteomes" id="UP000557566"/>
    </source>
</evidence>
<evidence type="ECO:0000256" key="4">
    <source>
        <dbReference type="ARBA" id="ARBA00022827"/>
    </source>
</evidence>
<dbReference type="Proteomes" id="UP000557566">
    <property type="component" value="Unassembled WGS sequence"/>
</dbReference>
<dbReference type="GO" id="GO:0019478">
    <property type="term" value="P:D-amino acid catabolic process"/>
    <property type="evidence" value="ECO:0007669"/>
    <property type="project" value="TreeGrafter"/>
</dbReference>
<sequence>MPQIQGQDTAAPAPTRVSPPTVIVIGAGIIGLTCAIKLQASFAEHSDLRGTDVMIVAREWPDSVAGAASTHSVDYASMWAGAHVRPIPAATEQLRREAEWLKRTVAEFDRQVDAEPWCGITRTTGVEFIDEPDESYVTRGLSGLEQESGLRGFRTLGQSELPSGVQLGFEYQTFCINAPMYCEDLVRKFVLNGGRTMRKHLKSEWEAYSLLERVLFVVDASGVGFGDRECFPTRGQTVLTNLSVAKTVTRQHSDGSWSFLIPRFLNGGTVVGGTKEPHDWRAEPDTSTRDRVLAAGLALRPYAQPIAAQDAGSVGVLFDVVGRRPTRRGGMCLDVESECVLSREAKRGGRTGLVIHAYGAGGRGFEISWGVAEEVVKRAMTLLVA</sequence>
<dbReference type="EMBL" id="JAAVMX010000009">
    <property type="protein sequence ID" value="KAF4504497.1"/>
    <property type="molecule type" value="Genomic_DNA"/>
</dbReference>
<gene>
    <name evidence="7" type="ORF">G6O67_007945</name>
</gene>
<dbReference type="GO" id="GO:0071949">
    <property type="term" value="F:FAD binding"/>
    <property type="evidence" value="ECO:0007669"/>
    <property type="project" value="InterPro"/>
</dbReference>
<dbReference type="PANTHER" id="PTHR11530:SF26">
    <property type="entry name" value="FAD DEPENDENT OXIDOREDUCTASE SUPERFAMILY (AFU_ORTHOLOGUE AFUA_5G13940)"/>
    <property type="match status" value="1"/>
</dbReference>
<name>A0A8H4LT94_9HYPO</name>
<dbReference type="Gene3D" id="3.30.9.10">
    <property type="entry name" value="D-Amino Acid Oxidase, subunit A, domain 2"/>
    <property type="match status" value="1"/>
</dbReference>
<evidence type="ECO:0000313" key="7">
    <source>
        <dbReference type="EMBL" id="KAF4504497.1"/>
    </source>
</evidence>
<dbReference type="PROSITE" id="PS00677">
    <property type="entry name" value="DAO"/>
    <property type="match status" value="1"/>
</dbReference>
<comment type="cofactor">
    <cofactor evidence="1">
        <name>FAD</name>
        <dbReference type="ChEBI" id="CHEBI:57692"/>
    </cofactor>
</comment>
<dbReference type="Pfam" id="PF01266">
    <property type="entry name" value="DAO"/>
    <property type="match status" value="1"/>
</dbReference>
<organism evidence="7 8">
    <name type="scientific">Ophiocordyceps sinensis</name>
    <dbReference type="NCBI Taxonomy" id="72228"/>
    <lineage>
        <taxon>Eukaryota</taxon>
        <taxon>Fungi</taxon>
        <taxon>Dikarya</taxon>
        <taxon>Ascomycota</taxon>
        <taxon>Pezizomycotina</taxon>
        <taxon>Sordariomycetes</taxon>
        <taxon>Hypocreomycetidae</taxon>
        <taxon>Hypocreales</taxon>
        <taxon>Ophiocordycipitaceae</taxon>
        <taxon>Ophiocordyceps</taxon>
    </lineage>
</organism>
<comment type="caution">
    <text evidence="7">The sequence shown here is derived from an EMBL/GenBank/DDBJ whole genome shotgun (WGS) entry which is preliminary data.</text>
</comment>
<dbReference type="InterPro" id="IPR023209">
    <property type="entry name" value="DAO"/>
</dbReference>
<evidence type="ECO:0000256" key="2">
    <source>
        <dbReference type="ARBA" id="ARBA00006730"/>
    </source>
</evidence>
<keyword evidence="5" id="KW-0560">Oxidoreductase</keyword>
<dbReference type="InterPro" id="IPR006076">
    <property type="entry name" value="FAD-dep_OxRdtase"/>
</dbReference>
<proteinExistence type="inferred from homology"/>
<feature type="domain" description="FAD dependent oxidoreductase" evidence="6">
    <location>
        <begin position="22"/>
        <end position="377"/>
    </location>
</feature>
<dbReference type="InterPro" id="IPR006181">
    <property type="entry name" value="D-amino_acid_oxidase_CS"/>
</dbReference>
<dbReference type="GO" id="GO:0005737">
    <property type="term" value="C:cytoplasm"/>
    <property type="evidence" value="ECO:0007669"/>
    <property type="project" value="TreeGrafter"/>
</dbReference>
<dbReference type="GO" id="GO:0003884">
    <property type="term" value="F:D-amino-acid oxidase activity"/>
    <property type="evidence" value="ECO:0007669"/>
    <property type="project" value="InterPro"/>
</dbReference>
<accession>A0A8H4LT94</accession>
<comment type="similarity">
    <text evidence="2">Belongs to the DAMOX/DASOX family.</text>
</comment>
<dbReference type="SUPFAM" id="SSF51971">
    <property type="entry name" value="Nucleotide-binding domain"/>
    <property type="match status" value="1"/>
</dbReference>
<evidence type="ECO:0000256" key="3">
    <source>
        <dbReference type="ARBA" id="ARBA00022630"/>
    </source>
</evidence>
<reference evidence="7 8" key="1">
    <citation type="journal article" date="2020" name="Genome Biol. Evol.">
        <title>A new high-quality draft genome assembly of the Chinese cordyceps Ophiocordyceps sinensis.</title>
        <authorList>
            <person name="Shu R."/>
            <person name="Zhang J."/>
            <person name="Meng Q."/>
            <person name="Zhang H."/>
            <person name="Zhou G."/>
            <person name="Li M."/>
            <person name="Wu P."/>
            <person name="Zhao Y."/>
            <person name="Chen C."/>
            <person name="Qin Q."/>
        </authorList>
    </citation>
    <scope>NUCLEOTIDE SEQUENCE [LARGE SCALE GENOMIC DNA]</scope>
    <source>
        <strain evidence="7 8">IOZ07</strain>
    </source>
</reference>
<keyword evidence="3" id="KW-0285">Flavoprotein</keyword>